<evidence type="ECO:0000256" key="1">
    <source>
        <dbReference type="SAM" id="MobiDB-lite"/>
    </source>
</evidence>
<accession>A0A132AI78</accession>
<name>A0A132AI78_SARSC</name>
<evidence type="ECO:0000313" key="2">
    <source>
        <dbReference type="EMBL" id="KPM10627.1"/>
    </source>
</evidence>
<evidence type="ECO:0000313" key="3">
    <source>
        <dbReference type="Proteomes" id="UP000616769"/>
    </source>
</evidence>
<dbReference type="VEuPathDB" id="VectorBase:SSCA001601"/>
<protein>
    <submittedName>
        <fullName evidence="2">Uncharacterized protein</fullName>
    </submittedName>
</protein>
<dbReference type="EMBL" id="JXLN01015549">
    <property type="protein sequence ID" value="KPM10627.1"/>
    <property type="molecule type" value="Genomic_DNA"/>
</dbReference>
<dbReference type="AlphaFoldDB" id="A0A132AI78"/>
<feature type="region of interest" description="Disordered" evidence="1">
    <location>
        <begin position="45"/>
        <end position="67"/>
    </location>
</feature>
<comment type="caution">
    <text evidence="2">The sequence shown here is derived from an EMBL/GenBank/DDBJ whole genome shotgun (WGS) entry which is preliminary data.</text>
</comment>
<organism evidence="2 3">
    <name type="scientific">Sarcoptes scabiei</name>
    <name type="common">Itch mite</name>
    <name type="synonym">Acarus scabiei</name>
    <dbReference type="NCBI Taxonomy" id="52283"/>
    <lineage>
        <taxon>Eukaryota</taxon>
        <taxon>Metazoa</taxon>
        <taxon>Ecdysozoa</taxon>
        <taxon>Arthropoda</taxon>
        <taxon>Chelicerata</taxon>
        <taxon>Arachnida</taxon>
        <taxon>Acari</taxon>
        <taxon>Acariformes</taxon>
        <taxon>Sarcoptiformes</taxon>
        <taxon>Astigmata</taxon>
        <taxon>Psoroptidia</taxon>
        <taxon>Sarcoptoidea</taxon>
        <taxon>Sarcoptidae</taxon>
        <taxon>Sarcoptinae</taxon>
        <taxon>Sarcoptes</taxon>
    </lineage>
</organism>
<proteinExistence type="predicted"/>
<sequence length="67" mass="8052">MIEDGSIDGRRMLLICLQIIIQNKKQIQKQFNQQRWRYQCRSAFEPNTNNKDFDKDKNEEDDDFALG</sequence>
<reference evidence="2 3" key="1">
    <citation type="journal article" date="2015" name="Parasit. Vectors">
        <title>Draft genome of the scabies mite.</title>
        <authorList>
            <person name="Rider S.D.Jr."/>
            <person name="Morgan M.S."/>
            <person name="Arlian L.G."/>
        </authorList>
    </citation>
    <scope>NUCLEOTIDE SEQUENCE [LARGE SCALE GENOMIC DNA]</scope>
    <source>
        <strain evidence="2">Arlian Lab</strain>
    </source>
</reference>
<dbReference type="Proteomes" id="UP000616769">
    <property type="component" value="Unassembled WGS sequence"/>
</dbReference>
<gene>
    <name evidence="2" type="ORF">QR98_0091870</name>
</gene>